<evidence type="ECO:0000313" key="2">
    <source>
        <dbReference type="Proteomes" id="UP000199029"/>
    </source>
</evidence>
<accession>A0A1I5UF61</accession>
<evidence type="ECO:0000313" key="1">
    <source>
        <dbReference type="EMBL" id="SFP93892.1"/>
    </source>
</evidence>
<proteinExistence type="predicted"/>
<organism evidence="1 2">
    <name type="scientific">Hymenobacter arizonensis</name>
    <name type="common">Siccationidurans arizonensis</name>
    <dbReference type="NCBI Taxonomy" id="1227077"/>
    <lineage>
        <taxon>Bacteria</taxon>
        <taxon>Pseudomonadati</taxon>
        <taxon>Bacteroidota</taxon>
        <taxon>Cytophagia</taxon>
        <taxon>Cytophagales</taxon>
        <taxon>Hymenobacteraceae</taxon>
        <taxon>Hymenobacter</taxon>
    </lineage>
</organism>
<dbReference type="Proteomes" id="UP000199029">
    <property type="component" value="Unassembled WGS sequence"/>
</dbReference>
<dbReference type="EMBL" id="FOXS01000001">
    <property type="protein sequence ID" value="SFP93892.1"/>
    <property type="molecule type" value="Genomic_DNA"/>
</dbReference>
<protein>
    <submittedName>
        <fullName evidence="1">Uncharacterized protein</fullName>
    </submittedName>
</protein>
<dbReference type="RefSeq" id="WP_092669335.1">
    <property type="nucleotide sequence ID" value="NZ_FOXS01000001.1"/>
</dbReference>
<dbReference type="AlphaFoldDB" id="A0A1I5UF61"/>
<keyword evidence="2" id="KW-1185">Reference proteome</keyword>
<reference evidence="2" key="1">
    <citation type="submission" date="2016-10" db="EMBL/GenBank/DDBJ databases">
        <authorList>
            <person name="Varghese N."/>
            <person name="Submissions S."/>
        </authorList>
    </citation>
    <scope>NUCLEOTIDE SEQUENCE [LARGE SCALE GENOMIC DNA]</scope>
    <source>
        <strain evidence="2">OR362-8,ATCC BAA-1266,JCM 13504</strain>
    </source>
</reference>
<name>A0A1I5UF61_HYMAR</name>
<dbReference type="OrthoDB" id="893590at2"/>
<gene>
    <name evidence="1" type="ORF">SAMN04515668_0896</name>
</gene>
<sequence>MSTKLQKIIRYYEAERGLLTAQLAECIAEDDYGTARRLSKGVTLVNQRLQTLLNLHDGRHDENERVIRLLQMLEESMGSQTSIGSQKFYAEQILAVQKQLVEFERPPVKPSASPKATALNDALRRLLDKQIESFTFVFNQAERFNIVVNRVRRTVMITLPEVKRHAENYLLTKKQIRNIKSLGFRLYDNGDKFILFLPYTTILDASSVQHVLLRIAFEIFYFKEFTGQSRIKYWEI</sequence>